<dbReference type="InterPro" id="IPR001138">
    <property type="entry name" value="Zn2Cys6_DnaBD"/>
</dbReference>
<dbReference type="EMBL" id="KZ613484">
    <property type="protein sequence ID" value="PMD20550.1"/>
    <property type="molecule type" value="Genomic_DNA"/>
</dbReference>
<dbReference type="Proteomes" id="UP000235672">
    <property type="component" value="Unassembled WGS sequence"/>
</dbReference>
<keyword evidence="4" id="KW-0238">DNA-binding</keyword>
<dbReference type="STRING" id="1745343.A0A2J6Q2R1"/>
<evidence type="ECO:0000256" key="5">
    <source>
        <dbReference type="ARBA" id="ARBA00023163"/>
    </source>
</evidence>
<keyword evidence="2" id="KW-0479">Metal-binding</keyword>
<dbReference type="Pfam" id="PF00172">
    <property type="entry name" value="Zn_clus"/>
    <property type="match status" value="1"/>
</dbReference>
<dbReference type="GO" id="GO:0005634">
    <property type="term" value="C:nucleus"/>
    <property type="evidence" value="ECO:0007669"/>
    <property type="project" value="UniProtKB-SubCell"/>
</dbReference>
<dbReference type="PANTHER" id="PTHR31845">
    <property type="entry name" value="FINGER DOMAIN PROTEIN, PUTATIVE-RELATED"/>
    <property type="match status" value="1"/>
</dbReference>
<evidence type="ECO:0000256" key="3">
    <source>
        <dbReference type="ARBA" id="ARBA00023015"/>
    </source>
</evidence>
<dbReference type="PROSITE" id="PS00463">
    <property type="entry name" value="ZN2_CY6_FUNGAL_1"/>
    <property type="match status" value="1"/>
</dbReference>
<dbReference type="PANTHER" id="PTHR31845:SF21">
    <property type="entry name" value="REGULATORY PROTEIN LEU3"/>
    <property type="match status" value="1"/>
</dbReference>
<dbReference type="Gene3D" id="4.10.240.10">
    <property type="entry name" value="Zn(2)-C6 fungal-type DNA-binding domain"/>
    <property type="match status" value="1"/>
</dbReference>
<evidence type="ECO:0000256" key="4">
    <source>
        <dbReference type="ARBA" id="ARBA00023125"/>
    </source>
</evidence>
<keyword evidence="5" id="KW-0804">Transcription</keyword>
<dbReference type="SUPFAM" id="SSF57701">
    <property type="entry name" value="Zn2/Cys6 DNA-binding domain"/>
    <property type="match status" value="1"/>
</dbReference>
<feature type="domain" description="Zn(2)-C6 fungal-type" evidence="7">
    <location>
        <begin position="23"/>
        <end position="53"/>
    </location>
</feature>
<dbReference type="OrthoDB" id="3163292at2759"/>
<name>A0A2J6Q2R1_9HELO</name>
<keyword evidence="3" id="KW-0805">Transcription regulation</keyword>
<organism evidence="8 9">
    <name type="scientific">Hyaloscypha hepaticicola</name>
    <dbReference type="NCBI Taxonomy" id="2082293"/>
    <lineage>
        <taxon>Eukaryota</taxon>
        <taxon>Fungi</taxon>
        <taxon>Dikarya</taxon>
        <taxon>Ascomycota</taxon>
        <taxon>Pezizomycotina</taxon>
        <taxon>Leotiomycetes</taxon>
        <taxon>Helotiales</taxon>
        <taxon>Hyaloscyphaceae</taxon>
        <taxon>Hyaloscypha</taxon>
    </lineage>
</organism>
<protein>
    <recommendedName>
        <fullName evidence="7">Zn(2)-C6 fungal-type domain-containing protein</fullName>
    </recommendedName>
</protein>
<evidence type="ECO:0000256" key="2">
    <source>
        <dbReference type="ARBA" id="ARBA00022723"/>
    </source>
</evidence>
<evidence type="ECO:0000313" key="9">
    <source>
        <dbReference type="Proteomes" id="UP000235672"/>
    </source>
</evidence>
<dbReference type="InterPro" id="IPR036864">
    <property type="entry name" value="Zn2-C6_fun-type_DNA-bd_sf"/>
</dbReference>
<dbReference type="PROSITE" id="PS50048">
    <property type="entry name" value="ZN2_CY6_FUNGAL_2"/>
    <property type="match status" value="1"/>
</dbReference>
<dbReference type="GO" id="GO:0000976">
    <property type="term" value="F:transcription cis-regulatory region binding"/>
    <property type="evidence" value="ECO:0007669"/>
    <property type="project" value="TreeGrafter"/>
</dbReference>
<keyword evidence="6" id="KW-0539">Nucleus</keyword>
<comment type="subcellular location">
    <subcellularLocation>
        <location evidence="1">Nucleus</location>
    </subcellularLocation>
</comment>
<dbReference type="InterPro" id="IPR007219">
    <property type="entry name" value="XnlR_reg_dom"/>
</dbReference>
<dbReference type="AlphaFoldDB" id="A0A2J6Q2R1"/>
<dbReference type="GO" id="GO:0008270">
    <property type="term" value="F:zinc ion binding"/>
    <property type="evidence" value="ECO:0007669"/>
    <property type="project" value="InterPro"/>
</dbReference>
<evidence type="ECO:0000259" key="7">
    <source>
        <dbReference type="PROSITE" id="PS50048"/>
    </source>
</evidence>
<dbReference type="CDD" id="cd00067">
    <property type="entry name" value="GAL4"/>
    <property type="match status" value="1"/>
</dbReference>
<gene>
    <name evidence="8" type="ORF">NA56DRAFT_601238</name>
</gene>
<dbReference type="CDD" id="cd12148">
    <property type="entry name" value="fungal_TF_MHR"/>
    <property type="match status" value="1"/>
</dbReference>
<accession>A0A2J6Q2R1</accession>
<evidence type="ECO:0000256" key="1">
    <source>
        <dbReference type="ARBA" id="ARBA00004123"/>
    </source>
</evidence>
<dbReference type="InterPro" id="IPR051089">
    <property type="entry name" value="prtT"/>
</dbReference>
<dbReference type="SMART" id="SM00066">
    <property type="entry name" value="GAL4"/>
    <property type="match status" value="1"/>
</dbReference>
<reference evidence="8 9" key="1">
    <citation type="submission" date="2016-05" db="EMBL/GenBank/DDBJ databases">
        <title>A degradative enzymes factory behind the ericoid mycorrhizal symbiosis.</title>
        <authorList>
            <consortium name="DOE Joint Genome Institute"/>
            <person name="Martino E."/>
            <person name="Morin E."/>
            <person name="Grelet G."/>
            <person name="Kuo A."/>
            <person name="Kohler A."/>
            <person name="Daghino S."/>
            <person name="Barry K."/>
            <person name="Choi C."/>
            <person name="Cichocki N."/>
            <person name="Clum A."/>
            <person name="Copeland A."/>
            <person name="Hainaut M."/>
            <person name="Haridas S."/>
            <person name="Labutti K."/>
            <person name="Lindquist E."/>
            <person name="Lipzen A."/>
            <person name="Khouja H.-R."/>
            <person name="Murat C."/>
            <person name="Ohm R."/>
            <person name="Olson A."/>
            <person name="Spatafora J."/>
            <person name="Veneault-Fourrey C."/>
            <person name="Henrissat B."/>
            <person name="Grigoriev I."/>
            <person name="Martin F."/>
            <person name="Perotto S."/>
        </authorList>
    </citation>
    <scope>NUCLEOTIDE SEQUENCE [LARGE SCALE GENOMIC DNA]</scope>
    <source>
        <strain evidence="8 9">UAMH 7357</strain>
    </source>
</reference>
<dbReference type="GO" id="GO:0006351">
    <property type="term" value="P:DNA-templated transcription"/>
    <property type="evidence" value="ECO:0007669"/>
    <property type="project" value="InterPro"/>
</dbReference>
<dbReference type="Pfam" id="PF04082">
    <property type="entry name" value="Fungal_trans"/>
    <property type="match status" value="1"/>
</dbReference>
<sequence length="622" mass="69845">MRAANRENSAESSTPHREVKRVACIRCRQSKLRCDSPKHPCSRCARMNVPCTLDSGYKRVNKRSKIDELEKQLVTLRDAVQSQHPPVIVANLSTDVVGPVTVSHGANLALNFAPPLSQSSHTSIGSQYATNSNVALAVNHGARPAAQSIRAIDSIAFSLEEIDLLFNLFFEHHHPFFPLVQHEHSPDRVYESSPLLFWSIISIASRRHPEKSKILVYLTKSVTKLMWSTISAPPLTITAVQALLLLCMWPFPDFRIWSDNSLFLASIAVNSAIHMGLHRPQHLHEYIRYAGFERLPVDGHIKTWAACNIVAQYMSAFQGAPPLLGCFDWSIDRACEIGNHYTLPDDMRYHLILVKFCDRVTKIMSGNVSSPLGMPADGERVLLMNVLEDDLDTLEAQFSGKLSQLDIIHLVEARLYLRIFYFFDSTYTFHRRSGILKAYSTATEFITLANSSQANFNYLTHGPISTLRYLSAALAILIQVLSSNLSACVDHAAGAAFINAGLAALRIGSVESNDVFLRALEIYTYLWRMQQDDQEIKQQSPTLLIQSRLSASLLYDTLWKWRQYHVKGKTLEQTSSSGGGMTNDDPDLHYTELEAIDWTLFDNADWLWEIDNIPMTGPDVPG</sequence>
<keyword evidence="9" id="KW-1185">Reference proteome</keyword>
<dbReference type="GO" id="GO:0000981">
    <property type="term" value="F:DNA-binding transcription factor activity, RNA polymerase II-specific"/>
    <property type="evidence" value="ECO:0007669"/>
    <property type="project" value="InterPro"/>
</dbReference>
<evidence type="ECO:0000256" key="6">
    <source>
        <dbReference type="ARBA" id="ARBA00023242"/>
    </source>
</evidence>
<evidence type="ECO:0000313" key="8">
    <source>
        <dbReference type="EMBL" id="PMD20550.1"/>
    </source>
</evidence>
<proteinExistence type="predicted"/>